<dbReference type="Proteomes" id="UP000321250">
    <property type="component" value="Unassembled WGS sequence"/>
</dbReference>
<name>A0A5C6UGZ6_9SPHN</name>
<proteinExistence type="predicted"/>
<evidence type="ECO:0000313" key="2">
    <source>
        <dbReference type="Proteomes" id="UP000321250"/>
    </source>
</evidence>
<organism evidence="1 2">
    <name type="scientific">Sphingomonas ginsenosidivorax</name>
    <dbReference type="NCBI Taxonomy" id="862135"/>
    <lineage>
        <taxon>Bacteria</taxon>
        <taxon>Pseudomonadati</taxon>
        <taxon>Pseudomonadota</taxon>
        <taxon>Alphaproteobacteria</taxon>
        <taxon>Sphingomonadales</taxon>
        <taxon>Sphingomonadaceae</taxon>
        <taxon>Sphingomonas</taxon>
    </lineage>
</organism>
<dbReference type="OrthoDB" id="7585882at2"/>
<evidence type="ECO:0000313" key="1">
    <source>
        <dbReference type="EMBL" id="TXC71690.1"/>
    </source>
</evidence>
<reference evidence="1 2" key="1">
    <citation type="journal article" date="2013" name="Antonie Van Leeuwenhoek">
        <title>Sphingomonas ginsenosidivorax sp. nov., with the ability to transform ginsenosides.</title>
        <authorList>
            <person name="Jin X.F."/>
            <person name="Kim J.K."/>
            <person name="Liu Q.M."/>
            <person name="Kang M.S."/>
            <person name="He D."/>
            <person name="Jin F.X."/>
            <person name="Kim S.C."/>
            <person name="Im W.T."/>
        </authorList>
    </citation>
    <scope>NUCLEOTIDE SEQUENCE [LARGE SCALE GENOMIC DNA]</scope>
    <source>
        <strain evidence="1 2">KHI67</strain>
    </source>
</reference>
<protein>
    <submittedName>
        <fullName evidence="1">Uncharacterized protein</fullName>
    </submittedName>
</protein>
<accession>A0A5C6UGZ6</accession>
<gene>
    <name evidence="1" type="ORF">FSB78_12595</name>
</gene>
<comment type="caution">
    <text evidence="1">The sequence shown here is derived from an EMBL/GenBank/DDBJ whole genome shotgun (WGS) entry which is preliminary data.</text>
</comment>
<sequence length="101" mass="10046">MPLRLPAPSLILQTGGIGLGLAVLAFAPPATGRMLLVPVTARADAELLPLATRSGSLLIGPGPLPRSYVVMADARLAAVTAGHAIVRLAAPFAGCGTAVGQ</sequence>
<keyword evidence="2" id="KW-1185">Reference proteome</keyword>
<dbReference type="RefSeq" id="WP_147082967.1">
    <property type="nucleotide sequence ID" value="NZ_VOQR01000001.1"/>
</dbReference>
<dbReference type="EMBL" id="VOQR01000001">
    <property type="protein sequence ID" value="TXC71690.1"/>
    <property type="molecule type" value="Genomic_DNA"/>
</dbReference>
<dbReference type="AlphaFoldDB" id="A0A5C6UGZ6"/>